<dbReference type="InterPro" id="IPR001753">
    <property type="entry name" value="Enoyl-CoA_hydra/iso"/>
</dbReference>
<sequence length="252" mass="27834">MKAYSSTVYTNGLLVWKIKRPAKRNAINFEVMDGLELMLDEVERDPLIKAVAITGEGEYSFCSGGDVAEFHNLKTEEQAYAMLSRMGNLLYRLAVLPKPTVAALNGSAVGGGCELAAACDMRIAKAGTKAGFIQANLAITTGWGGASLLYERMNASLAFKLLTEGRVLSVQELLKYGFINEIYEGNTLSALKKFTEHILSKEASVLNSYKEAMIEKVTAGNLKERMDQEIRRCAVLWAKEEHHQAVSRFLKR</sequence>
<reference evidence="2" key="1">
    <citation type="submission" date="2018-12" db="EMBL/GenBank/DDBJ databases">
        <authorList>
            <person name="Sun L."/>
            <person name="Chen Z."/>
        </authorList>
    </citation>
    <scope>NUCLEOTIDE SEQUENCE [LARGE SCALE GENOMIC DNA]</scope>
    <source>
        <strain evidence="2">DSM 16012</strain>
    </source>
</reference>
<keyword evidence="3" id="KW-1185">Reference proteome</keyword>
<protein>
    <submittedName>
        <fullName evidence="2">Enoyl-CoA hydratase/isomerase family protein</fullName>
    </submittedName>
</protein>
<dbReference type="Pfam" id="PF00378">
    <property type="entry name" value="ECH_1"/>
    <property type="match status" value="1"/>
</dbReference>
<evidence type="ECO:0000256" key="1">
    <source>
        <dbReference type="ARBA" id="ARBA00023239"/>
    </source>
</evidence>
<accession>A0A443IP95</accession>
<comment type="caution">
    <text evidence="2">The sequence shown here is derived from an EMBL/GenBank/DDBJ whole genome shotgun (WGS) entry which is preliminary data.</text>
</comment>
<dbReference type="PANTHER" id="PTHR11941">
    <property type="entry name" value="ENOYL-COA HYDRATASE-RELATED"/>
    <property type="match status" value="1"/>
</dbReference>
<dbReference type="SUPFAM" id="SSF52096">
    <property type="entry name" value="ClpP/crotonase"/>
    <property type="match status" value="1"/>
</dbReference>
<dbReference type="GO" id="GO:0016853">
    <property type="term" value="F:isomerase activity"/>
    <property type="evidence" value="ECO:0007669"/>
    <property type="project" value="UniProtKB-KW"/>
</dbReference>
<dbReference type="GeneID" id="56391983"/>
<proteinExistence type="predicted"/>
<evidence type="ECO:0000313" key="2">
    <source>
        <dbReference type="EMBL" id="RWR08205.1"/>
    </source>
</evidence>
<dbReference type="Gene3D" id="3.90.226.10">
    <property type="entry name" value="2-enoyl-CoA Hydratase, Chain A, domain 1"/>
    <property type="match status" value="1"/>
</dbReference>
<dbReference type="PANTHER" id="PTHR11941:SF27">
    <property type="entry name" value="ETHYLMALONYL-COA DECARBOXYLASE"/>
    <property type="match status" value="1"/>
</dbReference>
<dbReference type="RefSeq" id="WP_120073899.1">
    <property type="nucleotide sequence ID" value="NZ_CP126113.1"/>
</dbReference>
<evidence type="ECO:0000313" key="3">
    <source>
        <dbReference type="Proteomes" id="UP000273811"/>
    </source>
</evidence>
<keyword evidence="1" id="KW-0456">Lyase</keyword>
<organism evidence="2 3">
    <name type="scientific">Siminovitchia fortis</name>
    <dbReference type="NCBI Taxonomy" id="254758"/>
    <lineage>
        <taxon>Bacteria</taxon>
        <taxon>Bacillati</taxon>
        <taxon>Bacillota</taxon>
        <taxon>Bacilli</taxon>
        <taxon>Bacillales</taxon>
        <taxon>Bacillaceae</taxon>
        <taxon>Siminovitchia</taxon>
    </lineage>
</organism>
<dbReference type="Proteomes" id="UP000273811">
    <property type="component" value="Unassembled WGS sequence"/>
</dbReference>
<dbReference type="EMBL" id="QYTU02000026">
    <property type="protein sequence ID" value="RWR08205.1"/>
    <property type="molecule type" value="Genomic_DNA"/>
</dbReference>
<dbReference type="GO" id="GO:0005829">
    <property type="term" value="C:cytosol"/>
    <property type="evidence" value="ECO:0007669"/>
    <property type="project" value="TreeGrafter"/>
</dbReference>
<dbReference type="InterPro" id="IPR029045">
    <property type="entry name" value="ClpP/crotonase-like_dom_sf"/>
</dbReference>
<name>A0A443IP95_9BACI</name>
<dbReference type="OrthoDB" id="9775794at2"/>
<dbReference type="AlphaFoldDB" id="A0A443IP95"/>
<gene>
    <name evidence="2" type="ORF">D4N35_011985</name>
</gene>
<dbReference type="GO" id="GO:0006635">
    <property type="term" value="P:fatty acid beta-oxidation"/>
    <property type="evidence" value="ECO:0007669"/>
    <property type="project" value="TreeGrafter"/>
</dbReference>
<dbReference type="GO" id="GO:0016829">
    <property type="term" value="F:lyase activity"/>
    <property type="evidence" value="ECO:0007669"/>
    <property type="project" value="UniProtKB-KW"/>
</dbReference>
<dbReference type="CDD" id="cd06558">
    <property type="entry name" value="crotonase-like"/>
    <property type="match status" value="1"/>
</dbReference>